<organism evidence="1 2">
    <name type="scientific">Coniophora puteana (strain RWD-64-598)</name>
    <name type="common">Brown rot fungus</name>
    <dbReference type="NCBI Taxonomy" id="741705"/>
    <lineage>
        <taxon>Eukaryota</taxon>
        <taxon>Fungi</taxon>
        <taxon>Dikarya</taxon>
        <taxon>Basidiomycota</taxon>
        <taxon>Agaricomycotina</taxon>
        <taxon>Agaricomycetes</taxon>
        <taxon>Agaricomycetidae</taxon>
        <taxon>Boletales</taxon>
        <taxon>Coniophorineae</taxon>
        <taxon>Coniophoraceae</taxon>
        <taxon>Coniophora</taxon>
    </lineage>
</organism>
<dbReference type="OrthoDB" id="2816594at2759"/>
<dbReference type="eggNOG" id="ENOG502SXVW">
    <property type="taxonomic scope" value="Eukaryota"/>
</dbReference>
<dbReference type="AlphaFoldDB" id="R7SD27"/>
<evidence type="ECO:0000313" key="1">
    <source>
        <dbReference type="EMBL" id="EIW74068.1"/>
    </source>
</evidence>
<protein>
    <submittedName>
        <fullName evidence="1">Uncharacterized protein</fullName>
    </submittedName>
</protein>
<sequence length="51" mass="5992">MCHRQLQCTRFACGHEEPVAENKIDCRSETCRYSCMHPRDCPRCTATCVQW</sequence>
<dbReference type="OMA" id="HSCGHES"/>
<dbReference type="KEGG" id="cput:CONPUDRAFT_67894"/>
<dbReference type="Proteomes" id="UP000053558">
    <property type="component" value="Unassembled WGS sequence"/>
</dbReference>
<dbReference type="RefSeq" id="XP_007775738.1">
    <property type="nucleotide sequence ID" value="XM_007777548.1"/>
</dbReference>
<dbReference type="EMBL" id="JH711595">
    <property type="protein sequence ID" value="EIW74068.1"/>
    <property type="molecule type" value="Genomic_DNA"/>
</dbReference>
<name>R7SD27_CONPW</name>
<gene>
    <name evidence="1" type="ORF">CONPUDRAFT_67894</name>
</gene>
<keyword evidence="2" id="KW-1185">Reference proteome</keyword>
<proteinExistence type="predicted"/>
<accession>R7SD27</accession>
<reference evidence="2" key="1">
    <citation type="journal article" date="2012" name="Science">
        <title>The Paleozoic origin of enzymatic lignin decomposition reconstructed from 31 fungal genomes.</title>
        <authorList>
            <person name="Floudas D."/>
            <person name="Binder M."/>
            <person name="Riley R."/>
            <person name="Barry K."/>
            <person name="Blanchette R.A."/>
            <person name="Henrissat B."/>
            <person name="Martinez A.T."/>
            <person name="Otillar R."/>
            <person name="Spatafora J.W."/>
            <person name="Yadav J.S."/>
            <person name="Aerts A."/>
            <person name="Benoit I."/>
            <person name="Boyd A."/>
            <person name="Carlson A."/>
            <person name="Copeland A."/>
            <person name="Coutinho P.M."/>
            <person name="de Vries R.P."/>
            <person name="Ferreira P."/>
            <person name="Findley K."/>
            <person name="Foster B."/>
            <person name="Gaskell J."/>
            <person name="Glotzer D."/>
            <person name="Gorecki P."/>
            <person name="Heitman J."/>
            <person name="Hesse C."/>
            <person name="Hori C."/>
            <person name="Igarashi K."/>
            <person name="Jurgens J.A."/>
            <person name="Kallen N."/>
            <person name="Kersten P."/>
            <person name="Kohler A."/>
            <person name="Kuees U."/>
            <person name="Kumar T.K.A."/>
            <person name="Kuo A."/>
            <person name="LaButti K."/>
            <person name="Larrondo L.F."/>
            <person name="Lindquist E."/>
            <person name="Ling A."/>
            <person name="Lombard V."/>
            <person name="Lucas S."/>
            <person name="Lundell T."/>
            <person name="Martin R."/>
            <person name="McLaughlin D.J."/>
            <person name="Morgenstern I."/>
            <person name="Morin E."/>
            <person name="Murat C."/>
            <person name="Nagy L.G."/>
            <person name="Nolan M."/>
            <person name="Ohm R.A."/>
            <person name="Patyshakuliyeva A."/>
            <person name="Rokas A."/>
            <person name="Ruiz-Duenas F.J."/>
            <person name="Sabat G."/>
            <person name="Salamov A."/>
            <person name="Samejima M."/>
            <person name="Schmutz J."/>
            <person name="Slot J.C."/>
            <person name="St John F."/>
            <person name="Stenlid J."/>
            <person name="Sun H."/>
            <person name="Sun S."/>
            <person name="Syed K."/>
            <person name="Tsang A."/>
            <person name="Wiebenga A."/>
            <person name="Young D."/>
            <person name="Pisabarro A."/>
            <person name="Eastwood D.C."/>
            <person name="Martin F."/>
            <person name="Cullen D."/>
            <person name="Grigoriev I.V."/>
            <person name="Hibbett D.S."/>
        </authorList>
    </citation>
    <scope>NUCLEOTIDE SEQUENCE [LARGE SCALE GENOMIC DNA]</scope>
    <source>
        <strain evidence="2">RWD-64-598 SS2</strain>
    </source>
</reference>
<evidence type="ECO:0000313" key="2">
    <source>
        <dbReference type="Proteomes" id="UP000053558"/>
    </source>
</evidence>
<dbReference type="GeneID" id="19208599"/>